<name>A0ABP2KBU5_9ACTN</name>
<feature type="compositionally biased region" description="Basic and acidic residues" evidence="1">
    <location>
        <begin position="14"/>
        <end position="29"/>
    </location>
</feature>
<sequence length="97" mass="10987">MNHQYGPVSATNKHHLDYPPRTIKSDRGPPHRLNILITPTHPSRPRRKRPTSVKTPQIIGLDTFGPFNFNTAHTNTDTLHTAIKQHIQTTLETAPCH</sequence>
<reference evidence="2" key="1">
    <citation type="submission" date="2010-08" db="EMBL/GenBank/DDBJ databases">
        <authorList>
            <person name="Weinstock G."/>
            <person name="Sodergren E."/>
            <person name="Clifton S."/>
            <person name="Fulton L."/>
            <person name="Fulton B."/>
            <person name="Courtney L."/>
            <person name="Fronick C."/>
            <person name="Harrison M."/>
            <person name="Strong C."/>
            <person name="Farmer C."/>
            <person name="Delahaunty K."/>
            <person name="Markovic C."/>
            <person name="Hall O."/>
            <person name="Minx P."/>
            <person name="Tomlinson C."/>
            <person name="Mitreva M."/>
            <person name="Hou S."/>
            <person name="Chen J."/>
            <person name="Wollam A."/>
            <person name="Pepin K.H."/>
            <person name="Johnson M."/>
            <person name="Bhonagiri V."/>
            <person name="Zhang X."/>
            <person name="Suruliraj S."/>
            <person name="Warren W."/>
            <person name="Chinwalla A."/>
            <person name="Mardis E.R."/>
            <person name="Wilson R.K."/>
        </authorList>
    </citation>
    <scope>NUCLEOTIDE SEQUENCE [LARGE SCALE GENOMIC DNA]</scope>
    <source>
        <strain evidence="2">HL044PA1</strain>
    </source>
</reference>
<dbReference type="Proteomes" id="UP000003179">
    <property type="component" value="Unassembled WGS sequence"/>
</dbReference>
<gene>
    <name evidence="2" type="ORF">HMPREF9607_00016</name>
</gene>
<evidence type="ECO:0000313" key="3">
    <source>
        <dbReference type="Proteomes" id="UP000003179"/>
    </source>
</evidence>
<comment type="caution">
    <text evidence="2">The sequence shown here is derived from an EMBL/GenBank/DDBJ whole genome shotgun (WGS) entry which is preliminary data.</text>
</comment>
<feature type="region of interest" description="Disordered" evidence="1">
    <location>
        <begin position="1"/>
        <end position="66"/>
    </location>
</feature>
<evidence type="ECO:0000256" key="1">
    <source>
        <dbReference type="SAM" id="MobiDB-lite"/>
    </source>
</evidence>
<organism evidence="2 3">
    <name type="scientific">Cutibacterium modestum HL044PA1</name>
    <dbReference type="NCBI Taxonomy" id="765109"/>
    <lineage>
        <taxon>Bacteria</taxon>
        <taxon>Bacillati</taxon>
        <taxon>Actinomycetota</taxon>
        <taxon>Actinomycetes</taxon>
        <taxon>Propionibacteriales</taxon>
        <taxon>Propionibacteriaceae</taxon>
        <taxon>Cutibacterium</taxon>
        <taxon>Cutibacterium modestum</taxon>
    </lineage>
</organism>
<evidence type="ECO:0000313" key="2">
    <source>
        <dbReference type="EMBL" id="EFS93757.1"/>
    </source>
</evidence>
<dbReference type="EMBL" id="ADZU01000002">
    <property type="protein sequence ID" value="EFS93757.1"/>
    <property type="molecule type" value="Genomic_DNA"/>
</dbReference>
<protein>
    <submittedName>
        <fullName evidence="2">Uncharacterized protein</fullName>
    </submittedName>
</protein>
<accession>A0ABP2KBU5</accession>
<proteinExistence type="predicted"/>
<keyword evidence="3" id="KW-1185">Reference proteome</keyword>